<protein>
    <recommendedName>
        <fullName evidence="6">Yip1 domain-containing protein</fullName>
    </recommendedName>
</protein>
<keyword evidence="2 5" id="KW-0812">Transmembrane</keyword>
<evidence type="ECO:0000313" key="7">
    <source>
        <dbReference type="EMBL" id="CAA9465408.1"/>
    </source>
</evidence>
<comment type="subcellular location">
    <subcellularLocation>
        <location evidence="1">Membrane</location>
        <topology evidence="1">Multi-pass membrane protein</topology>
    </subcellularLocation>
</comment>
<feature type="transmembrane region" description="Helical" evidence="5">
    <location>
        <begin position="50"/>
        <end position="69"/>
    </location>
</feature>
<feature type="domain" description="Yip1" evidence="6">
    <location>
        <begin position="29"/>
        <end position="189"/>
    </location>
</feature>
<evidence type="ECO:0000256" key="1">
    <source>
        <dbReference type="ARBA" id="ARBA00004141"/>
    </source>
</evidence>
<evidence type="ECO:0000256" key="5">
    <source>
        <dbReference type="SAM" id="Phobius"/>
    </source>
</evidence>
<name>A0A6J4RGP1_9ACTN</name>
<dbReference type="AlphaFoldDB" id="A0A6J4RGP1"/>
<accession>A0A6J4RGP1</accession>
<sequence>MRSTDGNDQSRTGFEPSDFFRSFLGTVRAVIVAPTAFFGDLDRQRSSGSAVLFGVICAVINILLLYAAAPVDSWIRGETNPAADRFDWIFLALSPLFAWIGLYLIAAVQHLCVRVFVRPRKGFDATLRVSAYASAVALLSWVPIVGYLASLYGLYVTMLGIRALHETTTKRASLAMLVPLLIFVASVVWTLWP</sequence>
<dbReference type="Pfam" id="PF04893">
    <property type="entry name" value="Yip1"/>
    <property type="match status" value="1"/>
</dbReference>
<organism evidence="7">
    <name type="scientific">uncultured Rubrobacteraceae bacterium</name>
    <dbReference type="NCBI Taxonomy" id="349277"/>
    <lineage>
        <taxon>Bacteria</taxon>
        <taxon>Bacillati</taxon>
        <taxon>Actinomycetota</taxon>
        <taxon>Rubrobacteria</taxon>
        <taxon>Rubrobacterales</taxon>
        <taxon>Rubrobacteraceae</taxon>
        <taxon>environmental samples</taxon>
    </lineage>
</organism>
<evidence type="ECO:0000259" key="6">
    <source>
        <dbReference type="Pfam" id="PF04893"/>
    </source>
</evidence>
<dbReference type="EMBL" id="CADCVH010000094">
    <property type="protein sequence ID" value="CAA9465408.1"/>
    <property type="molecule type" value="Genomic_DNA"/>
</dbReference>
<proteinExistence type="predicted"/>
<dbReference type="InterPro" id="IPR006977">
    <property type="entry name" value="Yip1_dom"/>
</dbReference>
<evidence type="ECO:0000256" key="4">
    <source>
        <dbReference type="ARBA" id="ARBA00023136"/>
    </source>
</evidence>
<feature type="transmembrane region" description="Helical" evidence="5">
    <location>
        <begin position="129"/>
        <end position="152"/>
    </location>
</feature>
<evidence type="ECO:0000256" key="2">
    <source>
        <dbReference type="ARBA" id="ARBA00022692"/>
    </source>
</evidence>
<keyword evidence="3 5" id="KW-1133">Transmembrane helix</keyword>
<gene>
    <name evidence="7" type="ORF">AVDCRST_MAG02-3585</name>
</gene>
<feature type="transmembrane region" description="Helical" evidence="5">
    <location>
        <begin position="89"/>
        <end position="117"/>
    </location>
</feature>
<keyword evidence="4 5" id="KW-0472">Membrane</keyword>
<evidence type="ECO:0000256" key="3">
    <source>
        <dbReference type="ARBA" id="ARBA00022989"/>
    </source>
</evidence>
<feature type="transmembrane region" description="Helical" evidence="5">
    <location>
        <begin position="172"/>
        <end position="192"/>
    </location>
</feature>
<reference evidence="7" key="1">
    <citation type="submission" date="2020-02" db="EMBL/GenBank/DDBJ databases">
        <authorList>
            <person name="Meier V. D."/>
        </authorList>
    </citation>
    <scope>NUCLEOTIDE SEQUENCE</scope>
    <source>
        <strain evidence="7">AVDCRST_MAG02</strain>
    </source>
</reference>
<dbReference type="GO" id="GO:0016020">
    <property type="term" value="C:membrane"/>
    <property type="evidence" value="ECO:0007669"/>
    <property type="project" value="UniProtKB-SubCell"/>
</dbReference>